<keyword evidence="6" id="KW-1185">Reference proteome</keyword>
<dbReference type="PANTHER" id="PTHR34524">
    <property type="entry name" value="CALCYPHOSIN"/>
    <property type="match status" value="1"/>
</dbReference>
<organism evidence="5 6">
    <name type="scientific">Entamoeba invadens IP1</name>
    <dbReference type="NCBI Taxonomy" id="370355"/>
    <lineage>
        <taxon>Eukaryota</taxon>
        <taxon>Amoebozoa</taxon>
        <taxon>Evosea</taxon>
        <taxon>Archamoebae</taxon>
        <taxon>Mastigamoebida</taxon>
        <taxon>Entamoebidae</taxon>
        <taxon>Entamoeba</taxon>
    </lineage>
</organism>
<dbReference type="Pfam" id="PF13499">
    <property type="entry name" value="EF-hand_7"/>
    <property type="match status" value="1"/>
</dbReference>
<dbReference type="VEuPathDB" id="AmoebaDB:EIN_116290"/>
<dbReference type="GO" id="GO:0005509">
    <property type="term" value="F:calcium ion binding"/>
    <property type="evidence" value="ECO:0007669"/>
    <property type="project" value="InterPro"/>
</dbReference>
<dbReference type="PANTHER" id="PTHR34524:SF6">
    <property type="entry name" value="CALCYPHOSINE LIKE"/>
    <property type="match status" value="1"/>
</dbReference>
<dbReference type="PROSITE" id="PS50222">
    <property type="entry name" value="EF_HAND_2"/>
    <property type="match status" value="2"/>
</dbReference>
<dbReference type="SMART" id="SM00054">
    <property type="entry name" value="EFh"/>
    <property type="match status" value="3"/>
</dbReference>
<reference evidence="5 6" key="1">
    <citation type="submission" date="2012-10" db="EMBL/GenBank/DDBJ databases">
        <authorList>
            <person name="Zafar N."/>
            <person name="Inman J."/>
            <person name="Hall N."/>
            <person name="Lorenzi H."/>
            <person name="Caler E."/>
        </authorList>
    </citation>
    <scope>NUCLEOTIDE SEQUENCE [LARGE SCALE GENOMIC DNA]</scope>
    <source>
        <strain evidence="5 6">IP1</strain>
    </source>
</reference>
<dbReference type="RefSeq" id="XP_004261299.1">
    <property type="nucleotide sequence ID" value="XM_004261251.1"/>
</dbReference>
<dbReference type="SUPFAM" id="SSF47473">
    <property type="entry name" value="EF-hand"/>
    <property type="match status" value="1"/>
</dbReference>
<dbReference type="PROSITE" id="PS00018">
    <property type="entry name" value="EF_HAND_1"/>
    <property type="match status" value="2"/>
</dbReference>
<evidence type="ECO:0000259" key="4">
    <source>
        <dbReference type="PROSITE" id="PS50222"/>
    </source>
</evidence>
<keyword evidence="1" id="KW-0479">Metal-binding</keyword>
<sequence>MVDQATLFDFLDKNGDGTISEQEFRLGMVEFYKFGPLNSKAQAIVEELFMYYFNYADGKGLFNKADGMISKREFTNIADILPSSLGTDKLRGLTSYIFYLIDNNHNGTIDKNELKKVLKKGEDDETLECIFNKLDVNKNKRISHEEFIKYYINSFNDALNN</sequence>
<dbReference type="AlphaFoldDB" id="L7FP55"/>
<dbReference type="OrthoDB" id="343296at2759"/>
<dbReference type="InterPro" id="IPR002048">
    <property type="entry name" value="EF_hand_dom"/>
</dbReference>
<feature type="domain" description="EF-hand" evidence="4">
    <location>
        <begin position="122"/>
        <end position="157"/>
    </location>
</feature>
<keyword evidence="3" id="KW-0106">Calcium</keyword>
<gene>
    <name evidence="5" type="ORF">EIN_116290</name>
</gene>
<protein>
    <recommendedName>
        <fullName evidence="4">EF-hand domain-containing protein</fullName>
    </recommendedName>
</protein>
<evidence type="ECO:0000256" key="1">
    <source>
        <dbReference type="ARBA" id="ARBA00022723"/>
    </source>
</evidence>
<dbReference type="InterPro" id="IPR051581">
    <property type="entry name" value="Ca-bind"/>
</dbReference>
<dbReference type="EMBL" id="KB206203">
    <property type="protein sequence ID" value="ELP94528.1"/>
    <property type="molecule type" value="Genomic_DNA"/>
</dbReference>
<accession>L7FP55</accession>
<dbReference type="GeneID" id="14893516"/>
<evidence type="ECO:0000256" key="3">
    <source>
        <dbReference type="ARBA" id="ARBA00022837"/>
    </source>
</evidence>
<evidence type="ECO:0000256" key="2">
    <source>
        <dbReference type="ARBA" id="ARBA00022737"/>
    </source>
</evidence>
<feature type="domain" description="EF-hand" evidence="4">
    <location>
        <begin position="1"/>
        <end position="34"/>
    </location>
</feature>
<dbReference type="InterPro" id="IPR018247">
    <property type="entry name" value="EF_Hand_1_Ca_BS"/>
</dbReference>
<dbReference type="KEGG" id="eiv:EIN_116290"/>
<proteinExistence type="predicted"/>
<dbReference type="CDD" id="cd00051">
    <property type="entry name" value="EFh"/>
    <property type="match status" value="1"/>
</dbReference>
<dbReference type="Pfam" id="PF13202">
    <property type="entry name" value="EF-hand_5"/>
    <property type="match status" value="1"/>
</dbReference>
<keyword evidence="2" id="KW-0677">Repeat</keyword>
<dbReference type="Proteomes" id="UP000014680">
    <property type="component" value="Unassembled WGS sequence"/>
</dbReference>
<evidence type="ECO:0000313" key="6">
    <source>
        <dbReference type="Proteomes" id="UP000014680"/>
    </source>
</evidence>
<name>L7FP55_ENTIV</name>
<evidence type="ECO:0000313" key="5">
    <source>
        <dbReference type="EMBL" id="ELP94528.1"/>
    </source>
</evidence>
<dbReference type="InterPro" id="IPR011992">
    <property type="entry name" value="EF-hand-dom_pair"/>
</dbReference>
<dbReference type="Gene3D" id="1.10.238.10">
    <property type="entry name" value="EF-hand"/>
    <property type="match status" value="2"/>
</dbReference>